<reference evidence="1 2" key="1">
    <citation type="submission" date="2015-06" db="EMBL/GenBank/DDBJ databases">
        <title>Genome sequence of Pseudoalteromonas peptidolytica.</title>
        <authorList>
            <person name="Xie B.-B."/>
            <person name="Rong J.-C."/>
            <person name="Qin Q.-L."/>
            <person name="Zhang Y.-Z."/>
        </authorList>
    </citation>
    <scope>NUCLEOTIDE SEQUENCE [LARGE SCALE GENOMIC DNA]</scope>
    <source>
        <strain evidence="1 2">F12-50-A1</strain>
    </source>
</reference>
<keyword evidence="2" id="KW-1185">Reference proteome</keyword>
<dbReference type="RefSeq" id="WP_147391383.1">
    <property type="nucleotide sequence ID" value="NZ_AQHF01000026.1"/>
</dbReference>
<protein>
    <submittedName>
        <fullName evidence="1">Uncharacterized protein</fullName>
    </submittedName>
</protein>
<evidence type="ECO:0000313" key="1">
    <source>
        <dbReference type="EMBL" id="MBE0347634.1"/>
    </source>
</evidence>
<proteinExistence type="predicted"/>
<sequence length="70" mass="7948">MTQSTFAQPLPKSRWHEASAAFNFEGKQYQGDWFNQPEQTAAGLWTTPTDLAKYVIAVQKAKQGTTKIWD</sequence>
<dbReference type="AlphaFoldDB" id="A0A8I0MX91"/>
<accession>A0A8I0MX91</accession>
<evidence type="ECO:0000313" key="2">
    <source>
        <dbReference type="Proteomes" id="UP000660708"/>
    </source>
</evidence>
<gene>
    <name evidence="1" type="ORF">PPEP_a2132</name>
</gene>
<dbReference type="Proteomes" id="UP000660708">
    <property type="component" value="Unassembled WGS sequence"/>
</dbReference>
<comment type="caution">
    <text evidence="1">The sequence shown here is derived from an EMBL/GenBank/DDBJ whole genome shotgun (WGS) entry which is preliminary data.</text>
</comment>
<name>A0A8I0MX91_9GAMM</name>
<organism evidence="1 2">
    <name type="scientific">Pseudoalteromonas peptidolytica F12-50-A1</name>
    <dbReference type="NCBI Taxonomy" id="1315280"/>
    <lineage>
        <taxon>Bacteria</taxon>
        <taxon>Pseudomonadati</taxon>
        <taxon>Pseudomonadota</taxon>
        <taxon>Gammaproteobacteria</taxon>
        <taxon>Alteromonadales</taxon>
        <taxon>Pseudoalteromonadaceae</taxon>
        <taxon>Pseudoalteromonas</taxon>
    </lineage>
</organism>
<dbReference type="EMBL" id="AQHF01000026">
    <property type="protein sequence ID" value="MBE0347634.1"/>
    <property type="molecule type" value="Genomic_DNA"/>
</dbReference>